<accession>A0A3M7PVS8</accession>
<organism evidence="1 2">
    <name type="scientific">Brachionus plicatilis</name>
    <name type="common">Marine rotifer</name>
    <name type="synonym">Brachionus muelleri</name>
    <dbReference type="NCBI Taxonomy" id="10195"/>
    <lineage>
        <taxon>Eukaryota</taxon>
        <taxon>Metazoa</taxon>
        <taxon>Spiralia</taxon>
        <taxon>Gnathifera</taxon>
        <taxon>Rotifera</taxon>
        <taxon>Eurotatoria</taxon>
        <taxon>Monogononta</taxon>
        <taxon>Pseudotrocha</taxon>
        <taxon>Ploima</taxon>
        <taxon>Brachionidae</taxon>
        <taxon>Brachionus</taxon>
    </lineage>
</organism>
<feature type="non-terminal residue" evidence="1">
    <location>
        <position position="1"/>
    </location>
</feature>
<name>A0A3M7PVS8_BRAPC</name>
<dbReference type="AlphaFoldDB" id="A0A3M7PVS8"/>
<protein>
    <submittedName>
        <fullName evidence="1">Uncharacterized protein</fullName>
    </submittedName>
</protein>
<sequence>KINLKLKMKKQKQHLRKLLQQRLAAEQIQEVVNIVPRSLPTSSTLTSIASSTNELAETSAYITGSIDSVHMIAELCNSILNIDCTQRSLNITLNSVKTCKLHYDTFVADNDDMILNDGRGGKHEPTMPTIIENIAGNLNERD</sequence>
<comment type="caution">
    <text evidence="1">The sequence shown here is derived from an EMBL/GenBank/DDBJ whole genome shotgun (WGS) entry which is preliminary data.</text>
</comment>
<gene>
    <name evidence="1" type="ORF">BpHYR1_025842</name>
</gene>
<reference evidence="1 2" key="1">
    <citation type="journal article" date="2018" name="Sci. Rep.">
        <title>Genomic signatures of local adaptation to the degree of environmental predictability in rotifers.</title>
        <authorList>
            <person name="Franch-Gras L."/>
            <person name="Hahn C."/>
            <person name="Garcia-Roger E.M."/>
            <person name="Carmona M.J."/>
            <person name="Serra M."/>
            <person name="Gomez A."/>
        </authorList>
    </citation>
    <scope>NUCLEOTIDE SEQUENCE [LARGE SCALE GENOMIC DNA]</scope>
    <source>
        <strain evidence="1">HYR1</strain>
    </source>
</reference>
<dbReference type="EMBL" id="REGN01008591">
    <property type="protein sequence ID" value="RNA03207.1"/>
    <property type="molecule type" value="Genomic_DNA"/>
</dbReference>
<proteinExistence type="predicted"/>
<dbReference type="Proteomes" id="UP000276133">
    <property type="component" value="Unassembled WGS sequence"/>
</dbReference>
<evidence type="ECO:0000313" key="1">
    <source>
        <dbReference type="EMBL" id="RNA03207.1"/>
    </source>
</evidence>
<keyword evidence="2" id="KW-1185">Reference proteome</keyword>
<evidence type="ECO:0000313" key="2">
    <source>
        <dbReference type="Proteomes" id="UP000276133"/>
    </source>
</evidence>